<dbReference type="CDD" id="cd07136">
    <property type="entry name" value="ALDH_YwdH-P39616"/>
    <property type="match status" value="1"/>
</dbReference>
<dbReference type="Gene3D" id="3.40.309.10">
    <property type="entry name" value="Aldehyde Dehydrogenase, Chain A, domain 2"/>
    <property type="match status" value="1"/>
</dbReference>
<evidence type="ECO:0000256" key="3">
    <source>
        <dbReference type="PIRNR" id="PIRNR036492"/>
    </source>
</evidence>
<dbReference type="PANTHER" id="PTHR43570:SF16">
    <property type="entry name" value="ALDEHYDE DEHYDROGENASE TYPE III, ISOFORM Q"/>
    <property type="match status" value="1"/>
</dbReference>
<dbReference type="InterPro" id="IPR016161">
    <property type="entry name" value="Ald_DH/histidinol_DH"/>
</dbReference>
<dbReference type="InterPro" id="IPR016160">
    <property type="entry name" value="Ald_DH_CS_CYS"/>
</dbReference>
<evidence type="ECO:0000256" key="2">
    <source>
        <dbReference type="ARBA" id="ARBA00023002"/>
    </source>
</evidence>
<dbReference type="RefSeq" id="WP_209860963.1">
    <property type="nucleotide sequence ID" value="NZ_JAGGLD010000002.1"/>
</dbReference>
<feature type="domain" description="Aldehyde dehydrogenase" evidence="6">
    <location>
        <begin position="3"/>
        <end position="436"/>
    </location>
</feature>
<evidence type="ECO:0000313" key="7">
    <source>
        <dbReference type="EMBL" id="MBP2000625.1"/>
    </source>
</evidence>
<comment type="caution">
    <text evidence="7">The sequence shown here is derived from an EMBL/GenBank/DDBJ whole genome shotgun (WGS) entry which is preliminary data.</text>
</comment>
<dbReference type="Pfam" id="PF00171">
    <property type="entry name" value="Aldedh"/>
    <property type="match status" value="1"/>
</dbReference>
<dbReference type="GO" id="GO:0004029">
    <property type="term" value="F:aldehyde dehydrogenase (NAD+) activity"/>
    <property type="evidence" value="ECO:0007669"/>
    <property type="project" value="UniProtKB-EC"/>
</dbReference>
<evidence type="ECO:0000256" key="4">
    <source>
        <dbReference type="PROSITE-ProRule" id="PRU10007"/>
    </source>
</evidence>
<keyword evidence="2 3" id="KW-0560">Oxidoreductase</keyword>
<dbReference type="Proteomes" id="UP001519288">
    <property type="component" value="Unassembled WGS sequence"/>
</dbReference>
<dbReference type="EMBL" id="JAGGLD010000002">
    <property type="protein sequence ID" value="MBP2000625.1"/>
    <property type="molecule type" value="Genomic_DNA"/>
</dbReference>
<evidence type="ECO:0000259" key="6">
    <source>
        <dbReference type="Pfam" id="PF00171"/>
    </source>
</evidence>
<dbReference type="PROSITE" id="PS00070">
    <property type="entry name" value="ALDEHYDE_DEHYDR_CYS"/>
    <property type="match status" value="1"/>
</dbReference>
<evidence type="ECO:0000256" key="1">
    <source>
        <dbReference type="ARBA" id="ARBA00009986"/>
    </source>
</evidence>
<sequence length="464" mass="52635">MYPAYSQEDIERMLSEHKTYHLSGATLNIDFRIQQLQKLRAAIQYHEKEIMQALYQDLRKSEFESYEAEIGLVLESTRYMASQLKKWAKPKRVKTPLYSFPSRSRLMYEPYGTVLIIGPFNYPFQLLMEPLIGAISAGNGAVLKPSESTPHVSALIHKIIASIYDERYIRVIEGEKETTSHLIHAPFDYIFFTGSTEVGKIVMKAASEHLTPVTLELGGKSPVIVDKTARIDIAAKRIIWGKLMNAGQTCIAPDYVLVHHEIKDALILRLTETIHSFYSSNPMDSPDYGRIVNERQFDRLTQLIHQDHDYVITGGHAVREDLYIEPTLLDITSWDAASMEKEIFGPLLPILTYEKLEDAITTITRRPKPLALYLFTEDSIVENAVLSRVSFGGGCINDTLSHVANPYLPFGGVGQSGMGGYHGKYSFELFSHRKSIVKKKSNSELGLSFPPFRGRIKWLRKLMK</sequence>
<dbReference type="PROSITE" id="PS00687">
    <property type="entry name" value="ALDEHYDE_DEHYDR_GLU"/>
    <property type="match status" value="1"/>
</dbReference>
<dbReference type="Gene3D" id="3.40.605.10">
    <property type="entry name" value="Aldehyde Dehydrogenase, Chain A, domain 1"/>
    <property type="match status" value="1"/>
</dbReference>
<evidence type="ECO:0000313" key="8">
    <source>
        <dbReference type="Proteomes" id="UP001519288"/>
    </source>
</evidence>
<gene>
    <name evidence="7" type="ORF">J2Z69_001656</name>
</gene>
<protein>
    <recommendedName>
        <fullName evidence="3">Aldehyde dehydrogenase</fullName>
    </recommendedName>
</protein>
<dbReference type="PANTHER" id="PTHR43570">
    <property type="entry name" value="ALDEHYDE DEHYDROGENASE"/>
    <property type="match status" value="1"/>
</dbReference>
<dbReference type="SUPFAM" id="SSF53720">
    <property type="entry name" value="ALDH-like"/>
    <property type="match status" value="1"/>
</dbReference>
<comment type="similarity">
    <text evidence="1 3 5">Belongs to the aldehyde dehydrogenase family.</text>
</comment>
<dbReference type="InterPro" id="IPR016163">
    <property type="entry name" value="Ald_DH_C"/>
</dbReference>
<organism evidence="7 8">
    <name type="scientific">Paenibacillus shirakamiensis</name>
    <dbReference type="NCBI Taxonomy" id="1265935"/>
    <lineage>
        <taxon>Bacteria</taxon>
        <taxon>Bacillati</taxon>
        <taxon>Bacillota</taxon>
        <taxon>Bacilli</taxon>
        <taxon>Bacillales</taxon>
        <taxon>Paenibacillaceae</taxon>
        <taxon>Paenibacillus</taxon>
    </lineage>
</organism>
<dbReference type="InterPro" id="IPR015590">
    <property type="entry name" value="Aldehyde_DH_dom"/>
</dbReference>
<dbReference type="InterPro" id="IPR029510">
    <property type="entry name" value="Ald_DH_CS_GLU"/>
</dbReference>
<reference evidence="7 8" key="1">
    <citation type="submission" date="2021-03" db="EMBL/GenBank/DDBJ databases">
        <title>Genomic Encyclopedia of Type Strains, Phase IV (KMG-IV): sequencing the most valuable type-strain genomes for metagenomic binning, comparative biology and taxonomic classification.</title>
        <authorList>
            <person name="Goeker M."/>
        </authorList>
    </citation>
    <scope>NUCLEOTIDE SEQUENCE [LARGE SCALE GENOMIC DNA]</scope>
    <source>
        <strain evidence="7 8">DSM 26806</strain>
    </source>
</reference>
<name>A0ABS4JFY0_9BACL</name>
<feature type="active site" evidence="4">
    <location>
        <position position="216"/>
    </location>
</feature>
<evidence type="ECO:0000256" key="5">
    <source>
        <dbReference type="RuleBase" id="RU003345"/>
    </source>
</evidence>
<dbReference type="PIRSF" id="PIRSF036492">
    <property type="entry name" value="ALDH"/>
    <property type="match status" value="1"/>
</dbReference>
<dbReference type="InterPro" id="IPR016162">
    <property type="entry name" value="Ald_DH_N"/>
</dbReference>
<dbReference type="InterPro" id="IPR012394">
    <property type="entry name" value="Aldehyde_DH_NAD(P)"/>
</dbReference>
<proteinExistence type="inferred from homology"/>
<keyword evidence="8" id="KW-1185">Reference proteome</keyword>
<accession>A0ABS4JFY0</accession>